<dbReference type="GO" id="GO:0004519">
    <property type="term" value="F:endonuclease activity"/>
    <property type="evidence" value="ECO:0007669"/>
    <property type="project" value="UniProtKB-KW"/>
</dbReference>
<dbReference type="SUPFAM" id="SSF52980">
    <property type="entry name" value="Restriction endonuclease-like"/>
    <property type="match status" value="1"/>
</dbReference>
<organism evidence="1 2">
    <name type="scientific">Nocardia bhagyanarayanae</name>
    <dbReference type="NCBI Taxonomy" id="1215925"/>
    <lineage>
        <taxon>Bacteria</taxon>
        <taxon>Bacillati</taxon>
        <taxon>Actinomycetota</taxon>
        <taxon>Actinomycetes</taxon>
        <taxon>Mycobacteriales</taxon>
        <taxon>Nocardiaceae</taxon>
        <taxon>Nocardia</taxon>
    </lineage>
</organism>
<comment type="caution">
    <text evidence="1">The sequence shown here is derived from an EMBL/GenBank/DDBJ whole genome shotgun (WGS) entry which is preliminary data.</text>
</comment>
<keyword evidence="1" id="KW-0255">Endonuclease</keyword>
<dbReference type="OrthoDB" id="5521926at2"/>
<proteinExistence type="predicted"/>
<evidence type="ECO:0000313" key="1">
    <source>
        <dbReference type="EMBL" id="TQM32699.1"/>
    </source>
</evidence>
<gene>
    <name evidence="1" type="ORF">FB390_4394</name>
</gene>
<keyword evidence="1" id="KW-0540">Nuclease</keyword>
<accession>A0A543FFQ6</accession>
<dbReference type="RefSeq" id="WP_141810570.1">
    <property type="nucleotide sequence ID" value="NZ_VFPG01000001.1"/>
</dbReference>
<reference evidence="1 2" key="1">
    <citation type="submission" date="2019-06" db="EMBL/GenBank/DDBJ databases">
        <title>Sequencing the genomes of 1000 actinobacteria strains.</title>
        <authorList>
            <person name="Klenk H.-P."/>
        </authorList>
    </citation>
    <scope>NUCLEOTIDE SEQUENCE [LARGE SCALE GENOMIC DNA]</scope>
    <source>
        <strain evidence="1 2">DSM 103495</strain>
    </source>
</reference>
<evidence type="ECO:0000313" key="2">
    <source>
        <dbReference type="Proteomes" id="UP000316331"/>
    </source>
</evidence>
<sequence>MSKASEAVAAAGGWRAWFGAAHTLPSSATKEEKANRGREFEAALIEMFTEADLDPRSSYRPLGEEIDGSIWLDGRTYLFEAKWTTAVHPASSLYQFKGKVEGKLTGTIGLFFSMSGYSTDAVEALVAGKELNIVLFDGADVGLVVEDQIDIAKAIRWKLRAAAESGTPYLPLNDLLRSARLGTTVGLPPRTVFVEGRFDELVFEYWRDVRNAVQPVQLMATAGPGNMARMIDAVLQIAGEDMPFTAILEEDPAGRRSGREVQELVDQTNAAGGHARLLWIPGSLEECMGLNDSGGRPSWRLRRDQLVQRLEQVDLDERVRLHPELAPVLDAVGIPVPRP</sequence>
<protein>
    <submittedName>
        <fullName evidence="1">Restriction endonuclease</fullName>
    </submittedName>
</protein>
<dbReference type="EMBL" id="VFPG01000001">
    <property type="protein sequence ID" value="TQM32699.1"/>
    <property type="molecule type" value="Genomic_DNA"/>
</dbReference>
<keyword evidence="1" id="KW-0378">Hydrolase</keyword>
<dbReference type="Proteomes" id="UP000316331">
    <property type="component" value="Unassembled WGS sequence"/>
</dbReference>
<dbReference type="InterPro" id="IPR011335">
    <property type="entry name" value="Restrct_endonuc-II-like"/>
</dbReference>
<keyword evidence="2" id="KW-1185">Reference proteome</keyword>
<dbReference type="AlphaFoldDB" id="A0A543FFQ6"/>
<name>A0A543FFQ6_9NOCA</name>